<name>A0A5N6PUG0_9ASTR</name>
<dbReference type="PROSITE" id="PS51257">
    <property type="entry name" value="PROKAR_LIPOPROTEIN"/>
    <property type="match status" value="1"/>
</dbReference>
<gene>
    <name evidence="1" type="ORF">E3N88_04457</name>
</gene>
<dbReference type="AlphaFoldDB" id="A0A5N6PUG0"/>
<comment type="caution">
    <text evidence="1">The sequence shown here is derived from an EMBL/GenBank/DDBJ whole genome shotgun (WGS) entry which is preliminary data.</text>
</comment>
<protein>
    <submittedName>
        <fullName evidence="1">Uncharacterized protein</fullName>
    </submittedName>
</protein>
<accession>A0A5N6PUG0</accession>
<reference evidence="1 2" key="1">
    <citation type="submission" date="2019-05" db="EMBL/GenBank/DDBJ databases">
        <title>Mikania micrantha, genome provides insights into the molecular mechanism of rapid growth.</title>
        <authorList>
            <person name="Liu B."/>
        </authorList>
    </citation>
    <scope>NUCLEOTIDE SEQUENCE [LARGE SCALE GENOMIC DNA]</scope>
    <source>
        <strain evidence="1">NLD-2019</strain>
        <tissue evidence="1">Leaf</tissue>
    </source>
</reference>
<evidence type="ECO:0000313" key="1">
    <source>
        <dbReference type="EMBL" id="KAD7117189.1"/>
    </source>
</evidence>
<organism evidence="1 2">
    <name type="scientific">Mikania micrantha</name>
    <name type="common">bitter vine</name>
    <dbReference type="NCBI Taxonomy" id="192012"/>
    <lineage>
        <taxon>Eukaryota</taxon>
        <taxon>Viridiplantae</taxon>
        <taxon>Streptophyta</taxon>
        <taxon>Embryophyta</taxon>
        <taxon>Tracheophyta</taxon>
        <taxon>Spermatophyta</taxon>
        <taxon>Magnoliopsida</taxon>
        <taxon>eudicotyledons</taxon>
        <taxon>Gunneridae</taxon>
        <taxon>Pentapetalae</taxon>
        <taxon>asterids</taxon>
        <taxon>campanulids</taxon>
        <taxon>Asterales</taxon>
        <taxon>Asteraceae</taxon>
        <taxon>Asteroideae</taxon>
        <taxon>Heliantheae alliance</taxon>
        <taxon>Eupatorieae</taxon>
        <taxon>Mikania</taxon>
    </lineage>
</organism>
<dbReference type="EMBL" id="SZYD01000002">
    <property type="protein sequence ID" value="KAD7117189.1"/>
    <property type="molecule type" value="Genomic_DNA"/>
</dbReference>
<sequence length="105" mass="11351">MMKILKLVTACTSSGACVNTRVACLGASFTGNLVVQTSSRSSCCVLPLVIEDWSVEGWKEAVMIGQSFGQVAGFWVENKRARIYVSDLVAGCGEKVKRSILDHHN</sequence>
<evidence type="ECO:0000313" key="2">
    <source>
        <dbReference type="Proteomes" id="UP000326396"/>
    </source>
</evidence>
<keyword evidence="2" id="KW-1185">Reference proteome</keyword>
<proteinExistence type="predicted"/>
<dbReference type="Proteomes" id="UP000326396">
    <property type="component" value="Linkage Group LG10"/>
</dbReference>